<evidence type="ECO:0000256" key="1">
    <source>
        <dbReference type="SAM" id="MobiDB-lite"/>
    </source>
</evidence>
<comment type="caution">
    <text evidence="2">The sequence shown here is derived from an EMBL/GenBank/DDBJ whole genome shotgun (WGS) entry which is preliminary data.</text>
</comment>
<dbReference type="SUPFAM" id="SSF51735">
    <property type="entry name" value="NAD(P)-binding Rossmann-fold domains"/>
    <property type="match status" value="1"/>
</dbReference>
<organism evidence="2 3">
    <name type="scientific">Streptomyces sporangiiformans</name>
    <dbReference type="NCBI Taxonomy" id="2315329"/>
    <lineage>
        <taxon>Bacteria</taxon>
        <taxon>Bacillati</taxon>
        <taxon>Actinomycetota</taxon>
        <taxon>Actinomycetes</taxon>
        <taxon>Kitasatosporales</taxon>
        <taxon>Streptomycetaceae</taxon>
        <taxon>Streptomyces</taxon>
    </lineage>
</organism>
<dbReference type="AlphaFoldDB" id="A0A505DS58"/>
<evidence type="ECO:0000313" key="2">
    <source>
        <dbReference type="EMBL" id="TPQ24184.1"/>
    </source>
</evidence>
<proteinExistence type="predicted"/>
<feature type="region of interest" description="Disordered" evidence="1">
    <location>
        <begin position="1"/>
        <end position="88"/>
    </location>
</feature>
<gene>
    <name evidence="2" type="ORF">FGD71_000160</name>
</gene>
<dbReference type="InterPro" id="IPR002347">
    <property type="entry name" value="SDR_fam"/>
</dbReference>
<dbReference type="Proteomes" id="UP000317378">
    <property type="component" value="Unassembled WGS sequence"/>
</dbReference>
<dbReference type="EMBL" id="VCHX02000005">
    <property type="protein sequence ID" value="TPQ24184.1"/>
    <property type="molecule type" value="Genomic_DNA"/>
</dbReference>
<protein>
    <submittedName>
        <fullName evidence="2">SDR family oxidoreductase</fullName>
    </submittedName>
</protein>
<feature type="compositionally biased region" description="Low complexity" evidence="1">
    <location>
        <begin position="32"/>
        <end position="52"/>
    </location>
</feature>
<dbReference type="Pfam" id="PF13561">
    <property type="entry name" value="adh_short_C2"/>
    <property type="match status" value="1"/>
</dbReference>
<dbReference type="InterPro" id="IPR036291">
    <property type="entry name" value="NAD(P)-bd_dom_sf"/>
</dbReference>
<dbReference type="OrthoDB" id="20590at2"/>
<evidence type="ECO:0000313" key="3">
    <source>
        <dbReference type="Proteomes" id="UP000317378"/>
    </source>
</evidence>
<reference evidence="2 3" key="1">
    <citation type="submission" date="2019-06" db="EMBL/GenBank/DDBJ databases">
        <title>Streptomyces sporangiiformans sp. nov., a novel actinomycete isolated from soil in Mount Song.</title>
        <authorList>
            <person name="Han L."/>
        </authorList>
    </citation>
    <scope>NUCLEOTIDE SEQUENCE [LARGE SCALE GENOMIC DNA]</scope>
    <source>
        <strain evidence="2 3">NEAU-SSA 1</strain>
    </source>
</reference>
<keyword evidence="3" id="KW-1185">Reference proteome</keyword>
<dbReference type="Gene3D" id="3.40.50.720">
    <property type="entry name" value="NAD(P)-binding Rossmann-like Domain"/>
    <property type="match status" value="1"/>
</dbReference>
<name>A0A505DS58_9ACTN</name>
<feature type="compositionally biased region" description="Basic and acidic residues" evidence="1">
    <location>
        <begin position="7"/>
        <end position="19"/>
    </location>
</feature>
<sequence>MPGLLERLAELPDPRDPRGTARSLVACPVRVSDPPSSNSPAARPSNSPLAASGSTRQSRLRVDRGTRPRRRWRPRQVGPDSGRRLPLGRCAEPHEVADVIAFLASSAASFVTGGEVCGPTRHVMTPCRPQRCRAESPRRPGRQG</sequence>
<accession>A0A505DS58</accession>